<dbReference type="OrthoDB" id="1097360at2"/>
<feature type="region of interest" description="Disordered" evidence="1">
    <location>
        <begin position="69"/>
        <end position="92"/>
    </location>
</feature>
<reference evidence="2 3" key="1">
    <citation type="submission" date="2016-10" db="EMBL/GenBank/DDBJ databases">
        <authorList>
            <person name="de Groot N.N."/>
        </authorList>
    </citation>
    <scope>NUCLEOTIDE SEQUENCE [LARGE SCALE GENOMIC DNA]</scope>
    <source>
        <strain evidence="2 3">CGMCC 1.6134</strain>
    </source>
</reference>
<gene>
    <name evidence="2" type="ORF">SAMN04488054_12129</name>
</gene>
<evidence type="ECO:0008006" key="4">
    <source>
        <dbReference type="Google" id="ProtNLM"/>
    </source>
</evidence>
<proteinExistence type="predicted"/>
<organism evidence="2 3">
    <name type="scientific">Salibacterium qingdaonense</name>
    <dbReference type="NCBI Taxonomy" id="266892"/>
    <lineage>
        <taxon>Bacteria</taxon>
        <taxon>Bacillati</taxon>
        <taxon>Bacillota</taxon>
        <taxon>Bacilli</taxon>
        <taxon>Bacillales</taxon>
        <taxon>Bacillaceae</taxon>
    </lineage>
</organism>
<accession>A0A1I4NXJ0</accession>
<dbReference type="AlphaFoldDB" id="A0A1I4NXJ0"/>
<name>A0A1I4NXJ0_9BACI</name>
<sequence length="92" mass="10797">MLKRLRPDQLMDLKIDYAFKQLFGVERNKDLTIVFLNAVLDRKGKEKIQRITFKNTEFSGELEEDKKSRLRHYASSARQMAPASWNGRPPQS</sequence>
<dbReference type="STRING" id="266892.SAMN04488054_12129"/>
<keyword evidence="3" id="KW-1185">Reference proteome</keyword>
<dbReference type="Pfam" id="PF12784">
    <property type="entry name" value="PDDEXK_2"/>
    <property type="match status" value="1"/>
</dbReference>
<evidence type="ECO:0000313" key="3">
    <source>
        <dbReference type="Proteomes" id="UP000199668"/>
    </source>
</evidence>
<dbReference type="EMBL" id="FOTY01000021">
    <property type="protein sequence ID" value="SFM20179.1"/>
    <property type="molecule type" value="Genomic_DNA"/>
</dbReference>
<evidence type="ECO:0000313" key="2">
    <source>
        <dbReference type="EMBL" id="SFM20179.1"/>
    </source>
</evidence>
<dbReference type="Proteomes" id="UP000199668">
    <property type="component" value="Unassembled WGS sequence"/>
</dbReference>
<protein>
    <recommendedName>
        <fullName evidence="4">PD-(D/E)XK nuclease family transposase</fullName>
    </recommendedName>
</protein>
<evidence type="ECO:0000256" key="1">
    <source>
        <dbReference type="SAM" id="MobiDB-lite"/>
    </source>
</evidence>